<feature type="compositionally biased region" description="Basic and acidic residues" evidence="3">
    <location>
        <begin position="165"/>
        <end position="185"/>
    </location>
</feature>
<dbReference type="Proteomes" id="UP000011083">
    <property type="component" value="Unassembled WGS sequence"/>
</dbReference>
<reference evidence="5 6" key="1">
    <citation type="journal article" date="2013" name="Genome Biol.">
        <title>Genome of Acanthamoeba castellanii highlights extensive lateral gene transfer and early evolution of tyrosine kinase signaling.</title>
        <authorList>
            <person name="Clarke M."/>
            <person name="Lohan A.J."/>
            <person name="Liu B."/>
            <person name="Lagkouvardos I."/>
            <person name="Roy S."/>
            <person name="Zafar N."/>
            <person name="Bertelli C."/>
            <person name="Schilde C."/>
            <person name="Kianianmomeni A."/>
            <person name="Burglin T.R."/>
            <person name="Frech C."/>
            <person name="Turcotte B."/>
            <person name="Kopec K.O."/>
            <person name="Synnott J.M."/>
            <person name="Choo C."/>
            <person name="Paponov I."/>
            <person name="Finkler A."/>
            <person name="Soon Heng Tan C."/>
            <person name="Hutchins A.P."/>
            <person name="Weinmeier T."/>
            <person name="Rattei T."/>
            <person name="Chu J.S."/>
            <person name="Gimenez G."/>
            <person name="Irimia M."/>
            <person name="Rigden D.J."/>
            <person name="Fitzpatrick D.A."/>
            <person name="Lorenzo-Morales J."/>
            <person name="Bateman A."/>
            <person name="Chiu C.H."/>
            <person name="Tang P."/>
            <person name="Hegemann P."/>
            <person name="Fromm H."/>
            <person name="Raoult D."/>
            <person name="Greub G."/>
            <person name="Miranda-Saavedra D."/>
            <person name="Chen N."/>
            <person name="Nash P."/>
            <person name="Ginger M.L."/>
            <person name="Horn M."/>
            <person name="Schaap P."/>
            <person name="Caler L."/>
            <person name="Loftus B."/>
        </authorList>
    </citation>
    <scope>NUCLEOTIDE SEQUENCE [LARGE SCALE GENOMIC DNA]</scope>
    <source>
        <strain evidence="5 6">Neff</strain>
    </source>
</reference>
<dbReference type="KEGG" id="acan:ACA1_373650"/>
<dbReference type="GO" id="GO:0005634">
    <property type="term" value="C:nucleus"/>
    <property type="evidence" value="ECO:0007669"/>
    <property type="project" value="InterPro"/>
</dbReference>
<gene>
    <name evidence="5" type="ORF">ACA1_373650</name>
</gene>
<dbReference type="InterPro" id="IPR035974">
    <property type="entry name" value="Rap/Ran-GAP_sf"/>
</dbReference>
<dbReference type="GeneID" id="14912866"/>
<dbReference type="OMA" id="CETSNIV"/>
<keyword evidence="1" id="KW-0343">GTPase activation</keyword>
<dbReference type="PANTHER" id="PTHR10063">
    <property type="entry name" value="TUBERIN"/>
    <property type="match status" value="1"/>
</dbReference>
<name>L8GJD3_ACACF</name>
<feature type="compositionally biased region" description="Basic and acidic residues" evidence="3">
    <location>
        <begin position="475"/>
        <end position="495"/>
    </location>
</feature>
<sequence length="1503" mass="170333">MSASPLSQKSQTKLKTFLKEKEKPAKRFKSLVSFIESATKEELKAFFVEKYEQIFAVLLARFADLESSQKKDKKQHIPNVQSVIAVLKQFILLLHPQIKKKWQYANLSRVMDSCLNEYNKHCVRKDGLDLLLTFMEVLGEQMEEQVGKFAAAIIYEPFLRPEEEKSENRLSEKEREREDKRKRADPSFASSPEMACLAPGHQSPTRSDAVELTKYYFEFISRPERMGKFEFWFELWKQSYFSLFFPNISLELGIIERIEGPLLMEISRQACRLPVAQHVIIKQAMDVFKNILLSISPVKIKVTDEWRQQYWKKFIDNLSRIFFISSKTLEQFERHAFLIKELLNIYTAFPLELSRFLFSDTWTFLQQTMLDTTHEMLSSTSPFALDSVAPTNNVADIMLQSLFLVWIRSEVTTEAMWQDFNAKLATLVNWKATLTQWEEKVLQLTYILIEHTYPKPVVPEPKKKKGNVAEESEDNKEKEPEATTGGGDDKKRQSDRPMLTSSSSTGIGSTTPMRPRDARLTSMTWNQLKIQTMWDIILHILGNLCDIKDPPNFSTAISCVSQVVDLMCEAEDRLEITAEAPIPLQRIFLPWILEASAVDEKRNRGRITAYSTLCKLFTRKTYKPPHIDLISHFYRAIQLGLSGHSSVVWVVVRNCTQLFSLPLPGLAVLIPDFLREIEKLWRPNQKNATPDDVQNKSLLILLSLLCYPTHFEGLDLPTLPAAEMHAQLGSLFVAAVNYPSITPANKSLALWGLGVFLYADLLHNPQKERLTEYLKALAGACCSLQDLVARTALESLSSLIATSDMFERIAAVDTALVSYIIETLSDGIIIAISAVKATHEPLKEKESATAMHFYTLLDGLMAIGHSAVLELPANVVHKVFRALEFGLLGDEIQLGNPLAALASHSSSFAGPAASTITAKGSTLKRDKGKVNHDRESVHPEAKSVNLDAIFEALKNQPAHGSELVRESAEVFLLTMLNFFANFPTIAGCEQIISRESLEEILGPSSSAVIKKAEQEEEDDGGLYFVYNSLALFSFEEFVDDNERLVRMIVRDCTGKYVWDFDLSYDLFKSKEPILPPVAIVPNLLPAKAAEVVIKSDFKRSEDEIPSFGACKGFQVDPLNELLHFLADNEADLVTPSPRKADANKRFSQRMKFNEPIVPNPEYAADVEAMMVAVAEQREQLEQLLSSPTDVSTALPSIPTRPVTATKYHHTRLLLSADWVMWTVTNSHMGFLTDENRLKFSFLENNKRMQRSLKELDKVNAREVAKVGLIYVREGQIHQHEILKNEGKSKDYSDFVDLKTHRGFLGGLDRWAGSTGETSPYWSSAMVEAIFHDITRMPTKEGDPQQVHKKRHVGNDAVHIVWTENKRDYDPKTITSQFNDVHIVVYPMPNGLYRVQVFKKQQDLNFGPLQDGMIVNKAMLAPLARLTAVNANRAVRSLKKENKRPFPFRAGLIREMYERYKAERSFDDYFSTFFKIDDNPQSLAAATAKMQATLAEAHAGESAN</sequence>
<proteinExistence type="predicted"/>
<keyword evidence="6" id="KW-1185">Reference proteome</keyword>
<evidence type="ECO:0000256" key="1">
    <source>
        <dbReference type="ARBA" id="ARBA00022468"/>
    </source>
</evidence>
<dbReference type="InterPro" id="IPR046859">
    <property type="entry name" value="RGPA/RALGAPB_N"/>
</dbReference>
<protein>
    <submittedName>
        <fullName evidence="5">RapGAP/RanGAP domain containing protein, putative</fullName>
    </submittedName>
</protein>
<evidence type="ECO:0000313" key="6">
    <source>
        <dbReference type="Proteomes" id="UP000011083"/>
    </source>
</evidence>
<feature type="region of interest" description="Disordered" evidence="3">
    <location>
        <begin position="165"/>
        <end position="191"/>
    </location>
</feature>
<dbReference type="Pfam" id="PF20412">
    <property type="entry name" value="RALGAPB_N"/>
    <property type="match status" value="1"/>
</dbReference>
<dbReference type="SUPFAM" id="SSF111347">
    <property type="entry name" value="Rap/Ran-GAP"/>
    <property type="match status" value="1"/>
</dbReference>
<dbReference type="InterPro" id="IPR000331">
    <property type="entry name" value="Rap/Ran_GAP_dom"/>
</dbReference>
<dbReference type="EMBL" id="KB008119">
    <property type="protein sequence ID" value="ELR12301.1"/>
    <property type="molecule type" value="Genomic_DNA"/>
</dbReference>
<evidence type="ECO:0000259" key="4">
    <source>
        <dbReference type="PROSITE" id="PS50085"/>
    </source>
</evidence>
<feature type="domain" description="Rap-GAP" evidence="4">
    <location>
        <begin position="1252"/>
        <end position="1455"/>
    </location>
</feature>
<dbReference type="RefSeq" id="XP_004334314.1">
    <property type="nucleotide sequence ID" value="XM_004334266.1"/>
</dbReference>
<dbReference type="SUPFAM" id="SSF48371">
    <property type="entry name" value="ARM repeat"/>
    <property type="match status" value="1"/>
</dbReference>
<dbReference type="GO" id="GO:0051056">
    <property type="term" value="P:regulation of small GTPase mediated signal transduction"/>
    <property type="evidence" value="ECO:0007669"/>
    <property type="project" value="InterPro"/>
</dbReference>
<feature type="region of interest" description="Disordered" evidence="3">
    <location>
        <begin position="458"/>
        <end position="518"/>
    </location>
</feature>
<dbReference type="VEuPathDB" id="AmoebaDB:ACA1_373650"/>
<dbReference type="Pfam" id="PF02145">
    <property type="entry name" value="Rap_GAP"/>
    <property type="match status" value="1"/>
</dbReference>
<accession>L8GJD3</accession>
<dbReference type="InterPro" id="IPR016024">
    <property type="entry name" value="ARM-type_fold"/>
</dbReference>
<keyword evidence="2" id="KW-0597">Phosphoprotein</keyword>
<evidence type="ECO:0000256" key="3">
    <source>
        <dbReference type="SAM" id="MobiDB-lite"/>
    </source>
</evidence>
<dbReference type="OrthoDB" id="19311at2759"/>
<dbReference type="GO" id="GO:0005096">
    <property type="term" value="F:GTPase activator activity"/>
    <property type="evidence" value="ECO:0007669"/>
    <property type="project" value="UniProtKB-KW"/>
</dbReference>
<organism evidence="5 6">
    <name type="scientific">Acanthamoeba castellanii (strain ATCC 30010 / Neff)</name>
    <dbReference type="NCBI Taxonomy" id="1257118"/>
    <lineage>
        <taxon>Eukaryota</taxon>
        <taxon>Amoebozoa</taxon>
        <taxon>Discosea</taxon>
        <taxon>Longamoebia</taxon>
        <taxon>Centramoebida</taxon>
        <taxon>Acanthamoebidae</taxon>
        <taxon>Acanthamoeba</taxon>
    </lineage>
</organism>
<evidence type="ECO:0000313" key="5">
    <source>
        <dbReference type="EMBL" id="ELR12301.1"/>
    </source>
</evidence>
<dbReference type="InterPro" id="IPR027107">
    <property type="entry name" value="Tuberin/Ral-act_asu"/>
</dbReference>
<dbReference type="FunFam" id="3.40.50.11210:FF:000001">
    <property type="entry name" value="Ral GTPase-activating protein subunit alpha-1 isoform 1"/>
    <property type="match status" value="1"/>
</dbReference>
<dbReference type="PROSITE" id="PS50085">
    <property type="entry name" value="RAPGAP"/>
    <property type="match status" value="1"/>
</dbReference>
<feature type="compositionally biased region" description="Low complexity" evidence="3">
    <location>
        <begin position="500"/>
        <end position="511"/>
    </location>
</feature>
<dbReference type="GO" id="GO:0005737">
    <property type="term" value="C:cytoplasm"/>
    <property type="evidence" value="ECO:0007669"/>
    <property type="project" value="TreeGrafter"/>
</dbReference>
<evidence type="ECO:0000256" key="2">
    <source>
        <dbReference type="ARBA" id="ARBA00022553"/>
    </source>
</evidence>
<dbReference type="Gene3D" id="3.40.50.11210">
    <property type="entry name" value="Rap/Ran-GAP"/>
    <property type="match status" value="1"/>
</dbReference>
<dbReference type="PANTHER" id="PTHR10063:SF11">
    <property type="entry name" value="RHO GTPASE-ACTIVATING PROTEIN CG5521-RELATED"/>
    <property type="match status" value="1"/>
</dbReference>